<organism evidence="2 3">
    <name type="scientific">Kingdonia uniflora</name>
    <dbReference type="NCBI Taxonomy" id="39325"/>
    <lineage>
        <taxon>Eukaryota</taxon>
        <taxon>Viridiplantae</taxon>
        <taxon>Streptophyta</taxon>
        <taxon>Embryophyta</taxon>
        <taxon>Tracheophyta</taxon>
        <taxon>Spermatophyta</taxon>
        <taxon>Magnoliopsida</taxon>
        <taxon>Ranunculales</taxon>
        <taxon>Circaeasteraceae</taxon>
        <taxon>Kingdonia</taxon>
    </lineage>
</organism>
<gene>
    <name evidence="2" type="ORF">GIB67_005599</name>
</gene>
<evidence type="ECO:0000256" key="1">
    <source>
        <dbReference type="SAM" id="MobiDB-lite"/>
    </source>
</evidence>
<keyword evidence="3" id="KW-1185">Reference proteome</keyword>
<accession>A0A7J7NI20</accession>
<sequence length="195" mass="22101">MHWIEADFTYLARKWENDAHKIYQSLNGSNDFKYREVYTILARESRRANLRDDGLNHAVNKPRNIARRTSDNSSQGNSVGSNNLLEDLNGPLTPQSAGLNSDLDGSLYVGRSRPIGQKLYRKNLASQKAIGGIAASGSGIQIMLDKLWLEKIQAKEEKEIRRVEAMQHWQTKMDLEQAKEDCKIMEKDLSTISGH</sequence>
<evidence type="ECO:0000313" key="2">
    <source>
        <dbReference type="EMBL" id="KAF6166723.1"/>
    </source>
</evidence>
<comment type="caution">
    <text evidence="2">The sequence shown here is derived from an EMBL/GenBank/DDBJ whole genome shotgun (WGS) entry which is preliminary data.</text>
</comment>
<reference evidence="2 3" key="1">
    <citation type="journal article" date="2020" name="IScience">
        <title>Genome Sequencing of the Endangered Kingdonia uniflora (Circaeasteraceae, Ranunculales) Reveals Potential Mechanisms of Evolutionary Specialization.</title>
        <authorList>
            <person name="Sun Y."/>
            <person name="Deng T."/>
            <person name="Zhang A."/>
            <person name="Moore M.J."/>
            <person name="Landis J.B."/>
            <person name="Lin N."/>
            <person name="Zhang H."/>
            <person name="Zhang X."/>
            <person name="Huang J."/>
            <person name="Zhang X."/>
            <person name="Sun H."/>
            <person name="Wang H."/>
        </authorList>
    </citation>
    <scope>NUCLEOTIDE SEQUENCE [LARGE SCALE GENOMIC DNA]</scope>
    <source>
        <strain evidence="2">TB1705</strain>
        <tissue evidence="2">Leaf</tissue>
    </source>
</reference>
<feature type="region of interest" description="Disordered" evidence="1">
    <location>
        <begin position="52"/>
        <end position="91"/>
    </location>
</feature>
<name>A0A7J7NI20_9MAGN</name>
<evidence type="ECO:0000313" key="3">
    <source>
        <dbReference type="Proteomes" id="UP000541444"/>
    </source>
</evidence>
<dbReference type="Proteomes" id="UP000541444">
    <property type="component" value="Unassembled WGS sequence"/>
</dbReference>
<protein>
    <recommendedName>
        <fullName evidence="4">No apical meristem-associated C-terminal domain-containing protein</fullName>
    </recommendedName>
</protein>
<feature type="compositionally biased region" description="Low complexity" evidence="1">
    <location>
        <begin position="71"/>
        <end position="83"/>
    </location>
</feature>
<evidence type="ECO:0008006" key="4">
    <source>
        <dbReference type="Google" id="ProtNLM"/>
    </source>
</evidence>
<dbReference type="EMBL" id="JACGCM010000779">
    <property type="protein sequence ID" value="KAF6166723.1"/>
    <property type="molecule type" value="Genomic_DNA"/>
</dbReference>
<proteinExistence type="predicted"/>
<dbReference type="AlphaFoldDB" id="A0A7J7NI20"/>